<feature type="domain" description="FecR N-terminal" evidence="3">
    <location>
        <begin position="27"/>
        <end position="68"/>
    </location>
</feature>
<feature type="region of interest" description="Disordered" evidence="1">
    <location>
        <begin position="1"/>
        <end position="20"/>
    </location>
</feature>
<dbReference type="PANTHER" id="PTHR30273:SF2">
    <property type="entry name" value="PROTEIN FECR"/>
    <property type="match status" value="1"/>
</dbReference>
<reference evidence="4" key="1">
    <citation type="submission" date="2022-01" db="EMBL/GenBank/DDBJ databases">
        <authorList>
            <person name="Karlyshev A.V."/>
            <person name="Jaspars M."/>
        </authorList>
    </citation>
    <scope>NUCLEOTIDE SEQUENCE</scope>
    <source>
        <strain evidence="4">AGSA3-2</strain>
    </source>
</reference>
<evidence type="ECO:0000313" key="4">
    <source>
        <dbReference type="EMBL" id="MCE7508331.1"/>
    </source>
</evidence>
<evidence type="ECO:0000313" key="5">
    <source>
        <dbReference type="Proteomes" id="UP001107961"/>
    </source>
</evidence>
<dbReference type="EMBL" id="JAJVKT010000006">
    <property type="protein sequence ID" value="MCE7508331.1"/>
    <property type="molecule type" value="Genomic_DNA"/>
</dbReference>
<protein>
    <submittedName>
        <fullName evidence="4">FecR family protein</fullName>
    </submittedName>
</protein>
<organism evidence="4 5">
    <name type="scientific">Alloalcanivorax xenomutans</name>
    <dbReference type="NCBI Taxonomy" id="1094342"/>
    <lineage>
        <taxon>Bacteria</taxon>
        <taxon>Pseudomonadati</taxon>
        <taxon>Pseudomonadota</taxon>
        <taxon>Gammaproteobacteria</taxon>
        <taxon>Oceanospirillales</taxon>
        <taxon>Alcanivoracaceae</taxon>
        <taxon>Alloalcanivorax</taxon>
    </lineage>
</organism>
<dbReference type="PIRSF" id="PIRSF018266">
    <property type="entry name" value="FecR"/>
    <property type="match status" value="1"/>
</dbReference>
<keyword evidence="5" id="KW-1185">Reference proteome</keyword>
<dbReference type="InterPro" id="IPR012373">
    <property type="entry name" value="Ferrdict_sens_TM"/>
</dbReference>
<dbReference type="Pfam" id="PF04773">
    <property type="entry name" value="FecR"/>
    <property type="match status" value="1"/>
</dbReference>
<comment type="caution">
    <text evidence="4">The sequence shown here is derived from an EMBL/GenBank/DDBJ whole genome shotgun (WGS) entry which is preliminary data.</text>
</comment>
<proteinExistence type="predicted"/>
<accession>A0A9Q3W301</accession>
<sequence>MHSADGLNSDGVNKDGSQPLQREVARRAADWFLRWREAGLDQAERADLERWRAAHPDHERAWQRALRLAETFERIPSDVGMRTLDRRQRLDRRGALKHLAVLIGLAPAAYLAARALPWGEWSASYRTGIGERRELVLDDGSRVMLNTDSALDVLFDNEQRLLQLHAGEILVTSGDDGSPLPQRHRPLRVRTSEGMIEALGTRFLVRRGSAAPTRVAVFEGAVAIRPGDALASASPRVLHAGEQARFSHEAITPTTTAWPQLAAWTEGRLVADNMLLSRFLKELARYRHGVVRCDDRAGALRISGTFQLDHSDRILAALPATVPVDVAFLTPYWVTVRAR</sequence>
<dbReference type="GO" id="GO:0016989">
    <property type="term" value="F:sigma factor antagonist activity"/>
    <property type="evidence" value="ECO:0007669"/>
    <property type="project" value="TreeGrafter"/>
</dbReference>
<evidence type="ECO:0000256" key="1">
    <source>
        <dbReference type="SAM" id="MobiDB-lite"/>
    </source>
</evidence>
<dbReference type="InterPro" id="IPR032623">
    <property type="entry name" value="FecR_N"/>
</dbReference>
<dbReference type="Proteomes" id="UP001107961">
    <property type="component" value="Unassembled WGS sequence"/>
</dbReference>
<evidence type="ECO:0000259" key="3">
    <source>
        <dbReference type="Pfam" id="PF16220"/>
    </source>
</evidence>
<dbReference type="PANTHER" id="PTHR30273">
    <property type="entry name" value="PERIPLASMIC SIGNAL SENSOR AND SIGMA FACTOR ACTIVATOR FECR-RELATED"/>
    <property type="match status" value="1"/>
</dbReference>
<gene>
    <name evidence="4" type="ORF">LZG35_06740</name>
</gene>
<dbReference type="RefSeq" id="WP_233925480.1">
    <property type="nucleotide sequence ID" value="NZ_JAJVKT010000006.1"/>
</dbReference>
<dbReference type="Pfam" id="PF16220">
    <property type="entry name" value="DUF4880"/>
    <property type="match status" value="1"/>
</dbReference>
<feature type="domain" description="FecR protein" evidence="2">
    <location>
        <begin position="124"/>
        <end position="222"/>
    </location>
</feature>
<evidence type="ECO:0000259" key="2">
    <source>
        <dbReference type="Pfam" id="PF04773"/>
    </source>
</evidence>
<dbReference type="AlphaFoldDB" id="A0A9Q3W301"/>
<dbReference type="Gene3D" id="2.60.120.1440">
    <property type="match status" value="1"/>
</dbReference>
<name>A0A9Q3W301_9GAMM</name>
<dbReference type="InterPro" id="IPR006860">
    <property type="entry name" value="FecR"/>
</dbReference>